<dbReference type="PROSITE" id="PS01136">
    <property type="entry name" value="UPF0034"/>
    <property type="match status" value="1"/>
</dbReference>
<comment type="catalytic activity">
    <reaction evidence="14">
        <text>5,6-dihydrouridine(20b) in tRNA + NAD(+) = uridine(20b) in tRNA + NADH + H(+)</text>
        <dbReference type="Rhea" id="RHEA:53352"/>
        <dbReference type="Rhea" id="RHEA-COMP:13537"/>
        <dbReference type="Rhea" id="RHEA-COMP:13538"/>
        <dbReference type="ChEBI" id="CHEBI:15378"/>
        <dbReference type="ChEBI" id="CHEBI:57540"/>
        <dbReference type="ChEBI" id="CHEBI:57945"/>
        <dbReference type="ChEBI" id="CHEBI:65315"/>
        <dbReference type="ChEBI" id="CHEBI:74443"/>
        <dbReference type="EC" id="1.3.1.90"/>
    </reaction>
    <physiologicalReaction direction="right-to-left" evidence="14">
        <dbReference type="Rhea" id="RHEA:53354"/>
    </physiologicalReaction>
</comment>
<dbReference type="SUPFAM" id="SSF51395">
    <property type="entry name" value="FMN-linked oxidoreductases"/>
    <property type="match status" value="1"/>
</dbReference>
<keyword evidence="8" id="KW-0520">NAD</keyword>
<dbReference type="InterPro" id="IPR013785">
    <property type="entry name" value="Aldolase_TIM"/>
</dbReference>
<dbReference type="Pfam" id="PF01207">
    <property type="entry name" value="Dus"/>
    <property type="match status" value="1"/>
</dbReference>
<evidence type="ECO:0000259" key="20">
    <source>
        <dbReference type="Pfam" id="PF01207"/>
    </source>
</evidence>
<evidence type="ECO:0000256" key="14">
    <source>
        <dbReference type="ARBA" id="ARBA00051932"/>
    </source>
</evidence>
<evidence type="ECO:0000256" key="13">
    <source>
        <dbReference type="ARBA" id="ARBA00051779"/>
    </source>
</evidence>
<dbReference type="InterPro" id="IPR018517">
    <property type="entry name" value="tRNA_hU_synthase_CS"/>
</dbReference>
<dbReference type="EMBL" id="KN832875">
    <property type="protein sequence ID" value="KIN01773.1"/>
    <property type="molecule type" value="Genomic_DNA"/>
</dbReference>
<keyword evidence="7" id="KW-0560">Oxidoreductase</keyword>
<dbReference type="FunCoup" id="A0A0C3DID7">
    <property type="interactions" value="150"/>
</dbReference>
<evidence type="ECO:0000313" key="21">
    <source>
        <dbReference type="EMBL" id="KIN01773.1"/>
    </source>
</evidence>
<keyword evidence="2" id="KW-0285">Flavoprotein</keyword>
<reference evidence="22" key="2">
    <citation type="submission" date="2015-01" db="EMBL/GenBank/DDBJ databases">
        <title>Evolutionary Origins and Diversification of the Mycorrhizal Mutualists.</title>
        <authorList>
            <consortium name="DOE Joint Genome Institute"/>
            <consortium name="Mycorrhizal Genomics Consortium"/>
            <person name="Kohler A."/>
            <person name="Kuo A."/>
            <person name="Nagy L.G."/>
            <person name="Floudas D."/>
            <person name="Copeland A."/>
            <person name="Barry K.W."/>
            <person name="Cichocki N."/>
            <person name="Veneault-Fourrey C."/>
            <person name="LaButti K."/>
            <person name="Lindquist E.A."/>
            <person name="Lipzen A."/>
            <person name="Lundell T."/>
            <person name="Morin E."/>
            <person name="Murat C."/>
            <person name="Riley R."/>
            <person name="Ohm R."/>
            <person name="Sun H."/>
            <person name="Tunlid A."/>
            <person name="Henrissat B."/>
            <person name="Grigoriev I.V."/>
            <person name="Hibbett D.S."/>
            <person name="Martin F."/>
        </authorList>
    </citation>
    <scope>NUCLEOTIDE SEQUENCE [LARGE SCALE GENOMIC DNA]</scope>
    <source>
        <strain evidence="22">Zn</strain>
    </source>
</reference>
<proteinExistence type="inferred from homology"/>
<comment type="similarity">
    <text evidence="16">Belongs to the Dus family. Dus4 subfamily.</text>
</comment>
<evidence type="ECO:0000256" key="8">
    <source>
        <dbReference type="ARBA" id="ARBA00023027"/>
    </source>
</evidence>
<dbReference type="Gene3D" id="3.20.20.70">
    <property type="entry name" value="Aldolase class I"/>
    <property type="match status" value="1"/>
</dbReference>
<protein>
    <recommendedName>
        <fullName evidence="18">tRNA-dihydrouridine(20a/20b) synthase [NAD(P)+]</fullName>
        <ecNumber evidence="17">1.3.1.90</ecNumber>
    </recommendedName>
    <alternativeName>
        <fullName evidence="19">tRNA-dihydrouridine synthase 4</fullName>
    </alternativeName>
</protein>
<comment type="function">
    <text evidence="9">Catalyzes the synthesis of dihydrouridine, a modified base found in the D-loop of most tRNAs. Specifically modifies U47 in cytoplasmic tRNAs. Catalyzes the synthesis of dihydrouridine in some mRNAs, thereby affecting their translation.</text>
</comment>
<gene>
    <name evidence="21" type="ORF">OIDMADRAFT_121965</name>
</gene>
<evidence type="ECO:0000256" key="18">
    <source>
        <dbReference type="ARBA" id="ARBA00071722"/>
    </source>
</evidence>
<name>A0A0C3DID7_OIDMZ</name>
<dbReference type="FunFam" id="3.20.20.70:FF:000159">
    <property type="entry name" value="tRNA-dihydrouridine synthase 4"/>
    <property type="match status" value="1"/>
</dbReference>
<dbReference type="OrthoDB" id="9977870at2759"/>
<comment type="catalytic activity">
    <reaction evidence="12">
        <text>5,6-dihydrouridine(20b) in tRNA + NADP(+) = uridine(20b) in tRNA + NADPH + H(+)</text>
        <dbReference type="Rhea" id="RHEA:53356"/>
        <dbReference type="Rhea" id="RHEA-COMP:13537"/>
        <dbReference type="Rhea" id="RHEA-COMP:13538"/>
        <dbReference type="ChEBI" id="CHEBI:15378"/>
        <dbReference type="ChEBI" id="CHEBI:57783"/>
        <dbReference type="ChEBI" id="CHEBI:58349"/>
        <dbReference type="ChEBI" id="CHEBI:65315"/>
        <dbReference type="ChEBI" id="CHEBI:74443"/>
        <dbReference type="EC" id="1.3.1.90"/>
    </reaction>
    <physiologicalReaction direction="right-to-left" evidence="12">
        <dbReference type="Rhea" id="RHEA:53358"/>
    </physiologicalReaction>
</comment>
<evidence type="ECO:0000256" key="6">
    <source>
        <dbReference type="ARBA" id="ARBA00022857"/>
    </source>
</evidence>
<dbReference type="Proteomes" id="UP000054321">
    <property type="component" value="Unassembled WGS sequence"/>
</dbReference>
<organism evidence="21 22">
    <name type="scientific">Oidiodendron maius (strain Zn)</name>
    <dbReference type="NCBI Taxonomy" id="913774"/>
    <lineage>
        <taxon>Eukaryota</taxon>
        <taxon>Fungi</taxon>
        <taxon>Dikarya</taxon>
        <taxon>Ascomycota</taxon>
        <taxon>Pezizomycotina</taxon>
        <taxon>Leotiomycetes</taxon>
        <taxon>Leotiomycetes incertae sedis</taxon>
        <taxon>Myxotrichaceae</taxon>
        <taxon>Oidiodendron</taxon>
    </lineage>
</organism>
<evidence type="ECO:0000256" key="12">
    <source>
        <dbReference type="ARBA" id="ARBA00050434"/>
    </source>
</evidence>
<evidence type="ECO:0000256" key="1">
    <source>
        <dbReference type="ARBA" id="ARBA00001917"/>
    </source>
</evidence>
<accession>A0A0C3DID7</accession>
<evidence type="ECO:0000256" key="7">
    <source>
        <dbReference type="ARBA" id="ARBA00023002"/>
    </source>
</evidence>
<comment type="catalytic activity">
    <reaction evidence="13">
        <text>5,6-dihydrouridine(20a) in tRNA + NAD(+) = uridine(20a) in tRNA + NADH + H(+)</text>
        <dbReference type="Rhea" id="RHEA:53348"/>
        <dbReference type="Rhea" id="RHEA-COMP:13535"/>
        <dbReference type="Rhea" id="RHEA-COMP:13536"/>
        <dbReference type="ChEBI" id="CHEBI:15378"/>
        <dbReference type="ChEBI" id="CHEBI:57540"/>
        <dbReference type="ChEBI" id="CHEBI:57945"/>
        <dbReference type="ChEBI" id="CHEBI:65315"/>
        <dbReference type="ChEBI" id="CHEBI:74443"/>
        <dbReference type="EC" id="1.3.1.90"/>
    </reaction>
    <physiologicalReaction direction="right-to-left" evidence="13">
        <dbReference type="Rhea" id="RHEA:53350"/>
    </physiologicalReaction>
</comment>
<evidence type="ECO:0000256" key="5">
    <source>
        <dbReference type="ARBA" id="ARBA00022694"/>
    </source>
</evidence>
<evidence type="ECO:0000313" key="22">
    <source>
        <dbReference type="Proteomes" id="UP000054321"/>
    </source>
</evidence>
<evidence type="ECO:0000256" key="16">
    <source>
        <dbReference type="ARBA" id="ARBA00060741"/>
    </source>
</evidence>
<dbReference type="EC" id="1.3.1.90" evidence="17"/>
<evidence type="ECO:0000256" key="3">
    <source>
        <dbReference type="ARBA" id="ARBA00022643"/>
    </source>
</evidence>
<dbReference type="HOGENOM" id="CLU_013299_4_0_1"/>
<sequence>LSPLKLFDIAKAEERPIYGAAPMVRYSKLAFRETVAHYGTDLAWTPMILAKEFNRSVFARDSDFTLSPTAPPTITQFGASSSFELARATALVAPFVNGIDINCGCPQSWACAENLGAALMQKPDLVVSMVKAAKETLRDAGYENQKTVSVKIRIHKDLRRTVDFVRAVEEAGVDFVTVHGRQRATRSSQPVDLGAIKLLKEHATVPMIANGDVFSLSDALATAQETGVDGVLAARGLLQNPALFQGYDNCPWEAVEVFISKVMKRPIPFKLVVHHLTEMCGSDRVGGIVGGGAGTLLSKEERMKLVACGNIVELVDFLDSVRTIRRLV</sequence>
<comment type="cofactor">
    <cofactor evidence="1">
        <name>FMN</name>
        <dbReference type="ChEBI" id="CHEBI:58210"/>
    </cofactor>
</comment>
<evidence type="ECO:0000256" key="10">
    <source>
        <dbReference type="ARBA" id="ARBA00048342"/>
    </source>
</evidence>
<keyword evidence="22" id="KW-1185">Reference proteome</keyword>
<dbReference type="PANTHER" id="PTHR11082">
    <property type="entry name" value="TRNA-DIHYDROURIDINE SYNTHASE"/>
    <property type="match status" value="1"/>
</dbReference>
<reference evidence="21 22" key="1">
    <citation type="submission" date="2014-04" db="EMBL/GenBank/DDBJ databases">
        <authorList>
            <consortium name="DOE Joint Genome Institute"/>
            <person name="Kuo A."/>
            <person name="Martino E."/>
            <person name="Perotto S."/>
            <person name="Kohler A."/>
            <person name="Nagy L.G."/>
            <person name="Floudas D."/>
            <person name="Copeland A."/>
            <person name="Barry K.W."/>
            <person name="Cichocki N."/>
            <person name="Veneault-Fourrey C."/>
            <person name="LaButti K."/>
            <person name="Lindquist E.A."/>
            <person name="Lipzen A."/>
            <person name="Lundell T."/>
            <person name="Morin E."/>
            <person name="Murat C."/>
            <person name="Sun H."/>
            <person name="Tunlid A."/>
            <person name="Henrissat B."/>
            <person name="Grigoriev I.V."/>
            <person name="Hibbett D.S."/>
            <person name="Martin F."/>
            <person name="Nordberg H.P."/>
            <person name="Cantor M.N."/>
            <person name="Hua S.X."/>
        </authorList>
    </citation>
    <scope>NUCLEOTIDE SEQUENCE [LARGE SCALE GENOMIC DNA]</scope>
    <source>
        <strain evidence="21 22">Zn</strain>
    </source>
</reference>
<keyword evidence="6" id="KW-0521">NADP</keyword>
<dbReference type="CDD" id="cd02801">
    <property type="entry name" value="DUS_like_FMN"/>
    <property type="match status" value="1"/>
</dbReference>
<evidence type="ECO:0000256" key="15">
    <source>
        <dbReference type="ARBA" id="ARBA00052996"/>
    </source>
</evidence>
<evidence type="ECO:0000256" key="4">
    <source>
        <dbReference type="ARBA" id="ARBA00022664"/>
    </source>
</evidence>
<keyword evidence="5" id="KW-0819">tRNA processing</keyword>
<evidence type="ECO:0000256" key="2">
    <source>
        <dbReference type="ARBA" id="ARBA00022630"/>
    </source>
</evidence>
<dbReference type="STRING" id="913774.A0A0C3DID7"/>
<evidence type="ECO:0000256" key="17">
    <source>
        <dbReference type="ARBA" id="ARBA00066483"/>
    </source>
</evidence>
<comment type="catalytic activity">
    <reaction evidence="15">
        <text>5,6-dihydrouridine(20a) in tRNA + NADP(+) = uridine(20a) in tRNA + NADPH + H(+)</text>
        <dbReference type="Rhea" id="RHEA:53344"/>
        <dbReference type="Rhea" id="RHEA-COMP:13535"/>
        <dbReference type="Rhea" id="RHEA-COMP:13536"/>
        <dbReference type="ChEBI" id="CHEBI:15378"/>
        <dbReference type="ChEBI" id="CHEBI:57783"/>
        <dbReference type="ChEBI" id="CHEBI:58349"/>
        <dbReference type="ChEBI" id="CHEBI:65315"/>
        <dbReference type="ChEBI" id="CHEBI:74443"/>
        <dbReference type="EC" id="1.3.1.90"/>
    </reaction>
    <physiologicalReaction direction="right-to-left" evidence="15">
        <dbReference type="Rhea" id="RHEA:53346"/>
    </physiologicalReaction>
</comment>
<dbReference type="PANTHER" id="PTHR11082:SF31">
    <property type="entry name" value="TRNA-DIHYDROURIDINE(20A_20B) SYNTHASE [NAD(P)+]-LIKE"/>
    <property type="match status" value="1"/>
</dbReference>
<dbReference type="InterPro" id="IPR035587">
    <property type="entry name" value="DUS-like_FMN-bd"/>
</dbReference>
<comment type="catalytic activity">
    <reaction evidence="11">
        <text>a 5,6-dihydrouridine in mRNA + NADP(+) = a uridine in mRNA + NADPH + H(+)</text>
        <dbReference type="Rhea" id="RHEA:69855"/>
        <dbReference type="Rhea" id="RHEA-COMP:14658"/>
        <dbReference type="Rhea" id="RHEA-COMP:17789"/>
        <dbReference type="ChEBI" id="CHEBI:15378"/>
        <dbReference type="ChEBI" id="CHEBI:57783"/>
        <dbReference type="ChEBI" id="CHEBI:58349"/>
        <dbReference type="ChEBI" id="CHEBI:65315"/>
        <dbReference type="ChEBI" id="CHEBI:74443"/>
    </reaction>
    <physiologicalReaction direction="right-to-left" evidence="11">
        <dbReference type="Rhea" id="RHEA:69857"/>
    </physiologicalReaction>
</comment>
<feature type="domain" description="DUS-like FMN-binding" evidence="20">
    <location>
        <begin position="21"/>
        <end position="279"/>
    </location>
</feature>
<keyword evidence="4" id="KW-0507">mRNA processing</keyword>
<feature type="non-terminal residue" evidence="21">
    <location>
        <position position="1"/>
    </location>
</feature>
<dbReference type="GO" id="GO:0006397">
    <property type="term" value="P:mRNA processing"/>
    <property type="evidence" value="ECO:0007669"/>
    <property type="project" value="UniProtKB-KW"/>
</dbReference>
<evidence type="ECO:0000256" key="11">
    <source>
        <dbReference type="ARBA" id="ARBA00049447"/>
    </source>
</evidence>
<comment type="catalytic activity">
    <reaction evidence="10">
        <text>a 5,6-dihydrouridine in mRNA + NAD(+) = a uridine in mRNA + NADH + H(+)</text>
        <dbReference type="Rhea" id="RHEA:69851"/>
        <dbReference type="Rhea" id="RHEA-COMP:14658"/>
        <dbReference type="Rhea" id="RHEA-COMP:17789"/>
        <dbReference type="ChEBI" id="CHEBI:15378"/>
        <dbReference type="ChEBI" id="CHEBI:57540"/>
        <dbReference type="ChEBI" id="CHEBI:57945"/>
        <dbReference type="ChEBI" id="CHEBI:65315"/>
        <dbReference type="ChEBI" id="CHEBI:74443"/>
    </reaction>
    <physiologicalReaction direction="right-to-left" evidence="10">
        <dbReference type="Rhea" id="RHEA:69853"/>
    </physiologicalReaction>
</comment>
<dbReference type="GO" id="GO:0050660">
    <property type="term" value="F:flavin adenine dinucleotide binding"/>
    <property type="evidence" value="ECO:0007669"/>
    <property type="project" value="InterPro"/>
</dbReference>
<dbReference type="GO" id="GO:0102266">
    <property type="term" value="F:tRNA-dihydrouridine20a synthase activity"/>
    <property type="evidence" value="ECO:0007669"/>
    <property type="project" value="UniProtKB-EC"/>
</dbReference>
<keyword evidence="3" id="KW-0288">FMN</keyword>
<dbReference type="GO" id="GO:0102267">
    <property type="term" value="F:tRNA-dihydrouridine20b synthase activity"/>
    <property type="evidence" value="ECO:0007669"/>
    <property type="project" value="EnsemblFungi"/>
</dbReference>
<dbReference type="AlphaFoldDB" id="A0A0C3DID7"/>
<dbReference type="InParanoid" id="A0A0C3DID7"/>
<evidence type="ECO:0000256" key="9">
    <source>
        <dbReference type="ARBA" id="ARBA00045934"/>
    </source>
</evidence>
<evidence type="ECO:0000256" key="19">
    <source>
        <dbReference type="ARBA" id="ARBA00078338"/>
    </source>
</evidence>